<dbReference type="EMBL" id="SLUO01000006">
    <property type="protein sequence ID" value="TCL58435.1"/>
    <property type="molecule type" value="Genomic_DNA"/>
</dbReference>
<dbReference type="Pfam" id="PF00563">
    <property type="entry name" value="EAL"/>
    <property type="match status" value="1"/>
</dbReference>
<dbReference type="SUPFAM" id="SSF55073">
    <property type="entry name" value="Nucleotide cyclase"/>
    <property type="match status" value="1"/>
</dbReference>
<gene>
    <name evidence="3" type="ORF">EDD76_10688</name>
</gene>
<dbReference type="Proteomes" id="UP000295718">
    <property type="component" value="Unassembled WGS sequence"/>
</dbReference>
<feature type="domain" description="GGDEF" evidence="2">
    <location>
        <begin position="175"/>
        <end position="309"/>
    </location>
</feature>
<proteinExistence type="predicted"/>
<dbReference type="PROSITE" id="PS50883">
    <property type="entry name" value="EAL"/>
    <property type="match status" value="1"/>
</dbReference>
<dbReference type="InterPro" id="IPR029787">
    <property type="entry name" value="Nucleotide_cyclase"/>
</dbReference>
<evidence type="ECO:0000259" key="2">
    <source>
        <dbReference type="PROSITE" id="PS50887"/>
    </source>
</evidence>
<dbReference type="InterPro" id="IPR000160">
    <property type="entry name" value="GGDEF_dom"/>
</dbReference>
<dbReference type="InterPro" id="IPR035919">
    <property type="entry name" value="EAL_sf"/>
</dbReference>
<comment type="caution">
    <text evidence="3">The sequence shown here is derived from an EMBL/GenBank/DDBJ whole genome shotgun (WGS) entry which is preliminary data.</text>
</comment>
<dbReference type="Pfam" id="PF00990">
    <property type="entry name" value="GGDEF"/>
    <property type="match status" value="1"/>
</dbReference>
<dbReference type="SMART" id="SM00267">
    <property type="entry name" value="GGDEF"/>
    <property type="match status" value="1"/>
</dbReference>
<dbReference type="OrthoDB" id="9805474at2"/>
<dbReference type="Gene3D" id="3.30.70.270">
    <property type="match status" value="1"/>
</dbReference>
<sequence length="573" mass="66421">MDELQYQFELLNAMNQKLSVDEKMFQMLCNTSSSAFLYYNFEDDIIRTFGNWKFFFKVNIQEIRDISGIYDFIEDKYVLQLRELLFIEKKGRKSDSAVIRMKDGIWVECETAVTYDENENAKEKVIRFKNITKFKNQNEELTYMAYYDVLTGLYNRNYFILLLGDYVRKAEEERASVAVMFIDIDDFRKINDGLGIVIGDEIVQQFGQFLSSIKNNNVIVSHFNSDIYCIAIYDPCGARSVEHIFRMIHERLQKPFLLSNGMEVNITVSMGVAEYPEAAKTTLELINCAEIVMFKAKSKGKDSIQYFDVPILNDFLQNVTIENKLKEAAFSQNFMMYFQPQYHAQDRKLRGVEALIRWKDDDGHMISPSVFIPIAEKNGTIIPIGTWVIEESIRIYSQWKKKYKSDLILSLNISAIQYRKLDFVSKLMKILKKYEVKPTEVELEITESVLIDDFGEITNKLVTLRSYGIRISLDDFGTGYSSLSYLKGLPIDTLKIDKSFIDTVVSDDNTKIITESIIYMVKKLGFETVAEGVETKEQFEYLKSIECDNIQGFFLGKPMPSDEVEELLKQAVV</sequence>
<protein>
    <submittedName>
        <fullName evidence="3">Diguanylate cyclase (GGDEF)-like protein</fullName>
    </submittedName>
</protein>
<dbReference type="InterPro" id="IPR001633">
    <property type="entry name" value="EAL_dom"/>
</dbReference>
<dbReference type="CDD" id="cd01948">
    <property type="entry name" value="EAL"/>
    <property type="match status" value="1"/>
</dbReference>
<keyword evidence="4" id="KW-1185">Reference proteome</keyword>
<dbReference type="CDD" id="cd01949">
    <property type="entry name" value="GGDEF"/>
    <property type="match status" value="1"/>
</dbReference>
<dbReference type="PANTHER" id="PTHR44757">
    <property type="entry name" value="DIGUANYLATE CYCLASE DGCP"/>
    <property type="match status" value="1"/>
</dbReference>
<evidence type="ECO:0000259" key="1">
    <source>
        <dbReference type="PROSITE" id="PS50883"/>
    </source>
</evidence>
<accession>A0A4R1QZK1</accession>
<dbReference type="InterPro" id="IPR043128">
    <property type="entry name" value="Rev_trsase/Diguanyl_cyclase"/>
</dbReference>
<dbReference type="PROSITE" id="PS50887">
    <property type="entry name" value="GGDEF"/>
    <property type="match status" value="1"/>
</dbReference>
<reference evidence="3 4" key="1">
    <citation type="submission" date="2019-03" db="EMBL/GenBank/DDBJ databases">
        <title>Genomic Encyclopedia of Type Strains, Phase IV (KMG-IV): sequencing the most valuable type-strain genomes for metagenomic binning, comparative biology and taxonomic classification.</title>
        <authorList>
            <person name="Goeker M."/>
        </authorList>
    </citation>
    <scope>NUCLEOTIDE SEQUENCE [LARGE SCALE GENOMIC DNA]</scope>
    <source>
        <strain evidence="3 4">DSM 100556</strain>
    </source>
</reference>
<dbReference type="SMART" id="SM00052">
    <property type="entry name" value="EAL"/>
    <property type="match status" value="1"/>
</dbReference>
<dbReference type="SUPFAM" id="SSF141868">
    <property type="entry name" value="EAL domain-like"/>
    <property type="match status" value="1"/>
</dbReference>
<dbReference type="InterPro" id="IPR052155">
    <property type="entry name" value="Biofilm_reg_signaling"/>
</dbReference>
<feature type="domain" description="EAL" evidence="1">
    <location>
        <begin position="318"/>
        <end position="572"/>
    </location>
</feature>
<dbReference type="PANTHER" id="PTHR44757:SF2">
    <property type="entry name" value="BIOFILM ARCHITECTURE MAINTENANCE PROTEIN MBAA"/>
    <property type="match status" value="1"/>
</dbReference>
<organism evidence="3 4">
    <name type="scientific">Kineothrix alysoides</name>
    <dbReference type="NCBI Taxonomy" id="1469948"/>
    <lineage>
        <taxon>Bacteria</taxon>
        <taxon>Bacillati</taxon>
        <taxon>Bacillota</taxon>
        <taxon>Clostridia</taxon>
        <taxon>Lachnospirales</taxon>
        <taxon>Lachnospiraceae</taxon>
        <taxon>Kineothrix</taxon>
    </lineage>
</organism>
<dbReference type="Gene3D" id="3.20.20.450">
    <property type="entry name" value="EAL domain"/>
    <property type="match status" value="1"/>
</dbReference>
<dbReference type="STRING" id="1469948.GCA_000732725_01402"/>
<dbReference type="NCBIfam" id="TIGR00254">
    <property type="entry name" value="GGDEF"/>
    <property type="match status" value="1"/>
</dbReference>
<evidence type="ECO:0000313" key="3">
    <source>
        <dbReference type="EMBL" id="TCL58435.1"/>
    </source>
</evidence>
<evidence type="ECO:0000313" key="4">
    <source>
        <dbReference type="Proteomes" id="UP000295718"/>
    </source>
</evidence>
<dbReference type="RefSeq" id="WP_051869320.1">
    <property type="nucleotide sequence ID" value="NZ_JPNB01000001.1"/>
</dbReference>
<name>A0A4R1QZK1_9FIRM</name>
<dbReference type="AlphaFoldDB" id="A0A4R1QZK1"/>